<reference evidence="2 3" key="1">
    <citation type="journal article" date="2019" name="Int. J. Syst. Evol. Microbiol.">
        <title>The Global Catalogue of Microorganisms (GCM) 10K type strain sequencing project: providing services to taxonomists for standard genome sequencing and annotation.</title>
        <authorList>
            <consortium name="The Broad Institute Genomics Platform"/>
            <consortium name="The Broad Institute Genome Sequencing Center for Infectious Disease"/>
            <person name="Wu L."/>
            <person name="Ma J."/>
        </authorList>
    </citation>
    <scope>NUCLEOTIDE SEQUENCE [LARGE SCALE GENOMIC DNA]</scope>
    <source>
        <strain evidence="2 3">JCM 14323</strain>
    </source>
</reference>
<dbReference type="RefSeq" id="WP_157427021.1">
    <property type="nucleotide sequence ID" value="NZ_BAAANK010000002.1"/>
</dbReference>
<proteinExistence type="predicted"/>
<keyword evidence="1" id="KW-0472">Membrane</keyword>
<keyword evidence="1" id="KW-1133">Transmembrane helix</keyword>
<keyword evidence="1" id="KW-0812">Transmembrane</keyword>
<comment type="caution">
    <text evidence="2">The sequence shown here is derived from an EMBL/GenBank/DDBJ whole genome shotgun (WGS) entry which is preliminary data.</text>
</comment>
<gene>
    <name evidence="2" type="ORF">GCM10009750_10690</name>
</gene>
<keyword evidence="3" id="KW-1185">Reference proteome</keyword>
<name>A0ABN2MJA2_9MICO</name>
<sequence>MSLKTSTLPPRLSARTMFLSGLVLLGVWLAVQVLIGFIGFVVSSMPWFAQGPSGVPFLGLVGEFSLVVGAVLVGASLVTRALEPAQR</sequence>
<dbReference type="EMBL" id="BAAANK010000002">
    <property type="protein sequence ID" value="GAA1828932.1"/>
    <property type="molecule type" value="Genomic_DNA"/>
</dbReference>
<evidence type="ECO:0000313" key="3">
    <source>
        <dbReference type="Proteomes" id="UP001501746"/>
    </source>
</evidence>
<feature type="transmembrane region" description="Helical" evidence="1">
    <location>
        <begin position="54"/>
        <end position="78"/>
    </location>
</feature>
<organism evidence="2 3">
    <name type="scientific">Agromyces salentinus</name>
    <dbReference type="NCBI Taxonomy" id="269421"/>
    <lineage>
        <taxon>Bacteria</taxon>
        <taxon>Bacillati</taxon>
        <taxon>Actinomycetota</taxon>
        <taxon>Actinomycetes</taxon>
        <taxon>Micrococcales</taxon>
        <taxon>Microbacteriaceae</taxon>
        <taxon>Agromyces</taxon>
    </lineage>
</organism>
<accession>A0ABN2MJA2</accession>
<protein>
    <submittedName>
        <fullName evidence="2">Uncharacterized protein</fullName>
    </submittedName>
</protein>
<evidence type="ECO:0000313" key="2">
    <source>
        <dbReference type="EMBL" id="GAA1828932.1"/>
    </source>
</evidence>
<evidence type="ECO:0000256" key="1">
    <source>
        <dbReference type="SAM" id="Phobius"/>
    </source>
</evidence>
<feature type="transmembrane region" description="Helical" evidence="1">
    <location>
        <begin position="21"/>
        <end position="42"/>
    </location>
</feature>
<dbReference type="Proteomes" id="UP001501746">
    <property type="component" value="Unassembled WGS sequence"/>
</dbReference>